<protein>
    <submittedName>
        <fullName evidence="9">Uncharacterized protein</fullName>
    </submittedName>
</protein>
<comment type="subcellular location">
    <subcellularLocation>
        <location evidence="1">Endomembrane system</location>
    </subcellularLocation>
</comment>
<dbReference type="GO" id="GO:0006886">
    <property type="term" value="P:intracellular protein transport"/>
    <property type="evidence" value="ECO:0007669"/>
    <property type="project" value="InterPro"/>
</dbReference>
<dbReference type="PANTHER" id="PTHR11134">
    <property type="entry name" value="ADAPTOR COMPLEX SUBUNIT BETA FAMILY MEMBER"/>
    <property type="match status" value="1"/>
</dbReference>
<dbReference type="AlphaFoldDB" id="A0AAW1T1P4"/>
<keyword evidence="5" id="KW-0472">Membrane</keyword>
<dbReference type="Gene3D" id="1.25.10.10">
    <property type="entry name" value="Leucine-rich Repeat Variant"/>
    <property type="match status" value="1"/>
</dbReference>
<feature type="compositionally biased region" description="Pro residues" evidence="6">
    <location>
        <begin position="682"/>
        <end position="691"/>
    </location>
</feature>
<evidence type="ECO:0000256" key="1">
    <source>
        <dbReference type="ARBA" id="ARBA00004308"/>
    </source>
</evidence>
<dbReference type="GO" id="GO:0016192">
    <property type="term" value="P:vesicle-mediated transport"/>
    <property type="evidence" value="ECO:0007669"/>
    <property type="project" value="InterPro"/>
</dbReference>
<feature type="domain" description="Clathrin/coatomer adaptor adaptin-like N-terminal" evidence="7">
    <location>
        <begin position="14"/>
        <end position="533"/>
    </location>
</feature>
<name>A0AAW1T1P4_9CHLO</name>
<dbReference type="GO" id="GO:0030131">
    <property type="term" value="C:clathrin adaptor complex"/>
    <property type="evidence" value="ECO:0007669"/>
    <property type="project" value="InterPro"/>
</dbReference>
<dbReference type="GO" id="GO:0012505">
    <property type="term" value="C:endomembrane system"/>
    <property type="evidence" value="ECO:0007669"/>
    <property type="project" value="UniProtKB-SubCell"/>
</dbReference>
<evidence type="ECO:0000256" key="2">
    <source>
        <dbReference type="ARBA" id="ARBA00006613"/>
    </source>
</evidence>
<evidence type="ECO:0000313" key="10">
    <source>
        <dbReference type="Proteomes" id="UP001485043"/>
    </source>
</evidence>
<dbReference type="EMBL" id="JALJOV010000573">
    <property type="protein sequence ID" value="KAK9862666.1"/>
    <property type="molecule type" value="Genomic_DNA"/>
</dbReference>
<dbReference type="Pfam" id="PF09066">
    <property type="entry name" value="B2-adapt-app_C"/>
    <property type="match status" value="1"/>
</dbReference>
<dbReference type="Gene3D" id="3.30.310.10">
    <property type="entry name" value="TATA-Binding Protein"/>
    <property type="match status" value="1"/>
</dbReference>
<feature type="compositionally biased region" description="Acidic residues" evidence="6">
    <location>
        <begin position="1179"/>
        <end position="1188"/>
    </location>
</feature>
<dbReference type="InterPro" id="IPR011989">
    <property type="entry name" value="ARM-like"/>
</dbReference>
<feature type="region of interest" description="Disordered" evidence="6">
    <location>
        <begin position="1165"/>
        <end position="1188"/>
    </location>
</feature>
<comment type="caution">
    <text evidence="9">The sequence shown here is derived from an EMBL/GenBank/DDBJ whole genome shotgun (WGS) entry which is preliminary data.</text>
</comment>
<evidence type="ECO:0000313" key="9">
    <source>
        <dbReference type="EMBL" id="KAK9862666.1"/>
    </source>
</evidence>
<dbReference type="InterPro" id="IPR026739">
    <property type="entry name" value="AP_beta"/>
</dbReference>
<feature type="compositionally biased region" description="Polar residues" evidence="6">
    <location>
        <begin position="646"/>
        <end position="655"/>
    </location>
</feature>
<dbReference type="InterPro" id="IPR015151">
    <property type="entry name" value="B-adaptin_app_sub_C"/>
</dbReference>
<reference evidence="9 10" key="1">
    <citation type="journal article" date="2024" name="Nat. Commun.">
        <title>Phylogenomics reveals the evolutionary origins of lichenization in chlorophyte algae.</title>
        <authorList>
            <person name="Puginier C."/>
            <person name="Libourel C."/>
            <person name="Otte J."/>
            <person name="Skaloud P."/>
            <person name="Haon M."/>
            <person name="Grisel S."/>
            <person name="Petersen M."/>
            <person name="Berrin J.G."/>
            <person name="Delaux P.M."/>
            <person name="Dal Grande F."/>
            <person name="Keller J."/>
        </authorList>
    </citation>
    <scope>NUCLEOTIDE SEQUENCE [LARGE SCALE GENOMIC DNA]</scope>
    <source>
        <strain evidence="9 10">SAG 2523</strain>
    </source>
</reference>
<evidence type="ECO:0000259" key="7">
    <source>
        <dbReference type="Pfam" id="PF01602"/>
    </source>
</evidence>
<keyword evidence="10" id="KW-1185">Reference proteome</keyword>
<dbReference type="InterPro" id="IPR012295">
    <property type="entry name" value="TBP_dom_sf"/>
</dbReference>
<dbReference type="Proteomes" id="UP001485043">
    <property type="component" value="Unassembled WGS sequence"/>
</dbReference>
<dbReference type="FunFam" id="1.25.10.10:FF:000113">
    <property type="entry name" value="Beta-adaptin-like protein A"/>
    <property type="match status" value="1"/>
</dbReference>
<dbReference type="InterPro" id="IPR002553">
    <property type="entry name" value="Clathrin/coatomer_adapt-like_N"/>
</dbReference>
<proteinExistence type="inferred from homology"/>
<feature type="region of interest" description="Disordered" evidence="6">
    <location>
        <begin position="637"/>
        <end position="697"/>
    </location>
</feature>
<evidence type="ECO:0000256" key="4">
    <source>
        <dbReference type="ARBA" id="ARBA00022927"/>
    </source>
</evidence>
<feature type="domain" description="Beta-adaptin appendage C-terminal subdomain" evidence="8">
    <location>
        <begin position="699"/>
        <end position="784"/>
    </location>
</feature>
<keyword evidence="3" id="KW-0813">Transport</keyword>
<evidence type="ECO:0000256" key="5">
    <source>
        <dbReference type="ARBA" id="ARBA00023136"/>
    </source>
</evidence>
<evidence type="ECO:0000256" key="3">
    <source>
        <dbReference type="ARBA" id="ARBA00022448"/>
    </source>
</evidence>
<evidence type="ECO:0000259" key="8">
    <source>
        <dbReference type="Pfam" id="PF09066"/>
    </source>
</evidence>
<keyword evidence="4" id="KW-0653">Protein transport</keyword>
<organism evidence="9 10">
    <name type="scientific">Apatococcus fuscideae</name>
    <dbReference type="NCBI Taxonomy" id="2026836"/>
    <lineage>
        <taxon>Eukaryota</taxon>
        <taxon>Viridiplantae</taxon>
        <taxon>Chlorophyta</taxon>
        <taxon>core chlorophytes</taxon>
        <taxon>Trebouxiophyceae</taxon>
        <taxon>Chlorellales</taxon>
        <taxon>Chlorellaceae</taxon>
        <taxon>Apatococcus</taxon>
    </lineage>
</organism>
<comment type="similarity">
    <text evidence="2">Belongs to the adaptor complexes large subunit family.</text>
</comment>
<gene>
    <name evidence="9" type="ORF">WJX84_005807</name>
</gene>
<dbReference type="SUPFAM" id="SSF48371">
    <property type="entry name" value="ARM repeat"/>
    <property type="match status" value="1"/>
</dbReference>
<evidence type="ECO:0000256" key="6">
    <source>
        <dbReference type="SAM" id="MobiDB-lite"/>
    </source>
</evidence>
<dbReference type="InterPro" id="IPR016024">
    <property type="entry name" value="ARM-type_fold"/>
</dbReference>
<accession>A0AAW1T1P4</accession>
<dbReference type="Pfam" id="PF01602">
    <property type="entry name" value="Adaptin_N"/>
    <property type="match status" value="1"/>
</dbReference>
<sequence length="1188" mass="130481">MPGDSKNRGELGEIRTQLAALSSHPSGNRIDAANAKKELFKKIINYTTVGIDMSSLFMPVMTSAVSSSEDIVLKKMLYLYICTYAQANPDLTLLTINLLTKDCRDQDPTIRGLALRSLCSLRVANLIEYLMSPIQMGLKDAHPYVRRTAVMGVLKVYNMDEEVVQNSGMIEQLQELILQDQDSQVMSNCMSVLEQVGAVKELLGRQFVIPLLNRIKDFSEWGQCQVLELASHHRPSGEQEVYDLMNVLDDRLCHSNSAVAMATIKVFLHLTLSMPATHQQVLERVKDPLQTLVSRDHFETAYAVLAHFLLIAQRAPILFSGIYASFFCRVNEPSYIKHIKLDILTAIADETNAYDIATELTEYVNDIDEQLARAAVRAVGRISLEVHDVGGIVERLLEFLEIGKNHVTAETIIQMKDLLRTFPDIAEVCLASISSANVQDVDEPEARAAFIWILGEHGRGIQDAPYLLEPLAASFASEEVSVRMALLAAAGKLFFQRPPECQRLLGTVLAAAAADSNIDVHDRALLYHRLLQHNMDEARRVIQPPLPHITTFAEEQSAEMRDLIFDNFNTLAVLFRAPPSSFLQGSSLDEEHHNEGLVPLSAAGVASASGVGAAALQGGPVDEGSSLLADHDDDDAVSEAMGPVANGNTAASHASSAGPPQDVMDLLGLESFPANGAVPAPAAKPQPPPAPSLSLAASPQLTPADFQRLWGVLQPLPALQVPLTGQALAAIEAEHHQRFCRHMAAANIATMASGGASPTYKFYFFCQAADGSARALMETIVSSSLQSDLSLGGPLQCLGSAGRQRHMYDLISPHHAIWMLLSQQIHLPEVCAKAEVCPLCWRTLSKPRHRYPTGVLGLSGRQRAGHAVRAVATTDEEDLMQYEGRENWYAAKFSADDAPDWNPATFVRSETSAPGLRTVVLQCEISRERVPLRNAYKHAGQRANVRVNGGVEHALTAASPPWPELMNKEPLFKTRGDIYAGETKTRVELSSVQGHLELLVDEREAPDIYNASEGDLFELGPFQGTGLNLRGAIQAIFQYPVLVIFAERRGIAAARALIESTADVGGLNFGYRKDVRLYYRAPNQQSFCYKDCFETWETEHQCKVTTSTRGTFQDMFDDDDTLMYEPETTAALIFTGGDLEAEEAALEVCKEAEITYIVKDSEQQPPTQYLKKGGTKEDREEDIVELQV</sequence>